<keyword evidence="1" id="KW-0472">Membrane</keyword>
<organism evidence="2 3">
    <name type="scientific">Pseudoleptotrichia goodfellowii</name>
    <dbReference type="NCBI Taxonomy" id="157692"/>
    <lineage>
        <taxon>Bacteria</taxon>
        <taxon>Fusobacteriati</taxon>
        <taxon>Fusobacteriota</taxon>
        <taxon>Fusobacteriia</taxon>
        <taxon>Fusobacteriales</taxon>
        <taxon>Leptotrichiaceae</taxon>
        <taxon>Pseudoleptotrichia</taxon>
    </lineage>
</organism>
<keyword evidence="1" id="KW-0812">Transmembrane</keyword>
<keyword evidence="1" id="KW-1133">Transmembrane helix</keyword>
<dbReference type="KEGG" id="lgo:JCM16774_1298"/>
<dbReference type="RefSeq" id="WP_154669371.1">
    <property type="nucleotide sequence ID" value="NZ_AP019822.1"/>
</dbReference>
<evidence type="ECO:0000313" key="3">
    <source>
        <dbReference type="Proteomes" id="UP000321606"/>
    </source>
</evidence>
<accession>A0A510JB96</accession>
<dbReference type="Proteomes" id="UP000321606">
    <property type="component" value="Chromosome"/>
</dbReference>
<dbReference type="STRING" id="714315.GCA_000516535_01309"/>
<dbReference type="AlphaFoldDB" id="A0A510JB96"/>
<gene>
    <name evidence="2" type="ORF">JCM16774_1298</name>
</gene>
<feature type="transmembrane region" description="Helical" evidence="1">
    <location>
        <begin position="6"/>
        <end position="23"/>
    </location>
</feature>
<reference evidence="2 3" key="1">
    <citation type="submission" date="2019-07" db="EMBL/GenBank/DDBJ databases">
        <title>Complete Genome Sequence of Leptotrichia goodfellowii Strain JCM 16774.</title>
        <authorList>
            <person name="Watanabe S."/>
            <person name="Cui L."/>
        </authorList>
    </citation>
    <scope>NUCLEOTIDE SEQUENCE [LARGE SCALE GENOMIC DNA]</scope>
    <source>
        <strain evidence="2 3">JCM16774</strain>
    </source>
</reference>
<evidence type="ECO:0000256" key="1">
    <source>
        <dbReference type="SAM" id="Phobius"/>
    </source>
</evidence>
<name>A0A510JB96_9FUSO</name>
<sequence length="47" mass="5434">MGDYDIWIIVAMVAVGILGLSLYKERRKMKELDDFSDKKEKKIKDSG</sequence>
<evidence type="ECO:0000313" key="2">
    <source>
        <dbReference type="EMBL" id="BBM36366.1"/>
    </source>
</evidence>
<proteinExistence type="predicted"/>
<dbReference type="EMBL" id="AP019822">
    <property type="protein sequence ID" value="BBM36366.1"/>
    <property type="molecule type" value="Genomic_DNA"/>
</dbReference>
<protein>
    <submittedName>
        <fullName evidence="2">Uncharacterized protein</fullName>
    </submittedName>
</protein>